<keyword evidence="2" id="KW-1185">Reference proteome</keyword>
<reference evidence="1 2" key="1">
    <citation type="journal article" date="2017" name="Mol. Biol. Evol.">
        <title>The 4-celled Tetrabaena socialis nuclear genome reveals the essential components for genetic control of cell number at the origin of multicellularity in the volvocine lineage.</title>
        <authorList>
            <person name="Featherston J."/>
            <person name="Arakaki Y."/>
            <person name="Hanschen E.R."/>
            <person name="Ferris P.J."/>
            <person name="Michod R.E."/>
            <person name="Olson B.J.S.C."/>
            <person name="Nozaki H."/>
            <person name="Durand P.M."/>
        </authorList>
    </citation>
    <scope>NUCLEOTIDE SEQUENCE [LARGE SCALE GENOMIC DNA]</scope>
    <source>
        <strain evidence="1 2">NIES-571</strain>
    </source>
</reference>
<proteinExistence type="predicted"/>
<evidence type="ECO:0000313" key="2">
    <source>
        <dbReference type="Proteomes" id="UP000236333"/>
    </source>
</evidence>
<dbReference type="EMBL" id="PGGS01000071">
    <property type="protein sequence ID" value="PNH09987.1"/>
    <property type="molecule type" value="Genomic_DNA"/>
</dbReference>
<sequence length="157" mass="17036">MMSAFQLFMLHRVLSRHRDFVSQFEERVFRRFRLSGRYQEAREAGAEPLASKGAALQLLASLSAAAGDSEDEDAAAFLTPGNLLIMEAWDEAVVAKGLELDEYQALRALGDTAGCSSSQQRSARDALRQLASCLPEGFAACRQPLEKLLTLLAGGSA</sequence>
<dbReference type="OrthoDB" id="546283at2759"/>
<evidence type="ECO:0000313" key="1">
    <source>
        <dbReference type="EMBL" id="PNH09987.1"/>
    </source>
</evidence>
<gene>
    <name evidence="1" type="ORF">TSOC_003341</name>
</gene>
<dbReference type="AlphaFoldDB" id="A0A2J8ABW4"/>
<comment type="caution">
    <text evidence="1">The sequence shown here is derived from an EMBL/GenBank/DDBJ whole genome shotgun (WGS) entry which is preliminary data.</text>
</comment>
<dbReference type="Proteomes" id="UP000236333">
    <property type="component" value="Unassembled WGS sequence"/>
</dbReference>
<protein>
    <submittedName>
        <fullName evidence="1">Uncharacterized protein</fullName>
    </submittedName>
</protein>
<accession>A0A2J8ABW4</accession>
<organism evidence="1 2">
    <name type="scientific">Tetrabaena socialis</name>
    <dbReference type="NCBI Taxonomy" id="47790"/>
    <lineage>
        <taxon>Eukaryota</taxon>
        <taxon>Viridiplantae</taxon>
        <taxon>Chlorophyta</taxon>
        <taxon>core chlorophytes</taxon>
        <taxon>Chlorophyceae</taxon>
        <taxon>CS clade</taxon>
        <taxon>Chlamydomonadales</taxon>
        <taxon>Tetrabaenaceae</taxon>
        <taxon>Tetrabaena</taxon>
    </lineage>
</organism>
<name>A0A2J8ABW4_9CHLO</name>